<evidence type="ECO:0000259" key="6">
    <source>
        <dbReference type="PROSITE" id="PS51387"/>
    </source>
</evidence>
<keyword evidence="5" id="KW-0812">Transmembrane</keyword>
<evidence type="ECO:0000313" key="8">
    <source>
        <dbReference type="Proteomes" id="UP000813444"/>
    </source>
</evidence>
<keyword evidence="3" id="KW-0274">FAD</keyword>
<evidence type="ECO:0000256" key="1">
    <source>
        <dbReference type="ARBA" id="ARBA00005466"/>
    </source>
</evidence>
<dbReference type="Gene3D" id="3.30.465.10">
    <property type="match status" value="1"/>
</dbReference>
<dbReference type="Pfam" id="PF01565">
    <property type="entry name" value="FAD_binding_4"/>
    <property type="match status" value="1"/>
</dbReference>
<dbReference type="OrthoDB" id="2151789at2759"/>
<proteinExistence type="inferred from homology"/>
<name>A0A8K0SZ00_9HYPO</name>
<keyword evidence="5" id="KW-0472">Membrane</keyword>
<evidence type="ECO:0000256" key="5">
    <source>
        <dbReference type="SAM" id="Phobius"/>
    </source>
</evidence>
<dbReference type="GO" id="GO:0016491">
    <property type="term" value="F:oxidoreductase activity"/>
    <property type="evidence" value="ECO:0007669"/>
    <property type="project" value="UniProtKB-KW"/>
</dbReference>
<protein>
    <recommendedName>
        <fullName evidence="6">FAD-binding PCMH-type domain-containing protein</fullName>
    </recommendedName>
</protein>
<comment type="caution">
    <text evidence="7">The sequence shown here is derived from an EMBL/GenBank/DDBJ whole genome shotgun (WGS) entry which is preliminary data.</text>
</comment>
<comment type="similarity">
    <text evidence="1">Belongs to the oxygen-dependent FAD-linked oxidoreductase family.</text>
</comment>
<keyword evidence="4" id="KW-0560">Oxidoreductase</keyword>
<organism evidence="7 8">
    <name type="scientific">Stachybotrys elegans</name>
    <dbReference type="NCBI Taxonomy" id="80388"/>
    <lineage>
        <taxon>Eukaryota</taxon>
        <taxon>Fungi</taxon>
        <taxon>Dikarya</taxon>
        <taxon>Ascomycota</taxon>
        <taxon>Pezizomycotina</taxon>
        <taxon>Sordariomycetes</taxon>
        <taxon>Hypocreomycetidae</taxon>
        <taxon>Hypocreales</taxon>
        <taxon>Stachybotryaceae</taxon>
        <taxon>Stachybotrys</taxon>
    </lineage>
</organism>
<feature type="domain" description="FAD-binding PCMH-type" evidence="6">
    <location>
        <begin position="86"/>
        <end position="268"/>
    </location>
</feature>
<feature type="transmembrane region" description="Helical" evidence="5">
    <location>
        <begin position="6"/>
        <end position="23"/>
    </location>
</feature>
<dbReference type="PANTHER" id="PTHR42973:SF4">
    <property type="entry name" value="FAD BINDING DOMAIN PROTEIN"/>
    <property type="match status" value="1"/>
</dbReference>
<dbReference type="AlphaFoldDB" id="A0A8K0SZ00"/>
<dbReference type="InterPro" id="IPR036318">
    <property type="entry name" value="FAD-bd_PCMH-like_sf"/>
</dbReference>
<dbReference type="InterPro" id="IPR006094">
    <property type="entry name" value="Oxid_FAD_bind_N"/>
</dbReference>
<dbReference type="EMBL" id="JAGPNK010000005">
    <property type="protein sequence ID" value="KAH7320776.1"/>
    <property type="molecule type" value="Genomic_DNA"/>
</dbReference>
<dbReference type="GO" id="GO:0071949">
    <property type="term" value="F:FAD binding"/>
    <property type="evidence" value="ECO:0007669"/>
    <property type="project" value="InterPro"/>
</dbReference>
<dbReference type="InterPro" id="IPR050416">
    <property type="entry name" value="FAD-linked_Oxidoreductase"/>
</dbReference>
<reference evidence="7" key="1">
    <citation type="journal article" date="2021" name="Nat. Commun.">
        <title>Genetic determinants of endophytism in the Arabidopsis root mycobiome.</title>
        <authorList>
            <person name="Mesny F."/>
            <person name="Miyauchi S."/>
            <person name="Thiergart T."/>
            <person name="Pickel B."/>
            <person name="Atanasova L."/>
            <person name="Karlsson M."/>
            <person name="Huettel B."/>
            <person name="Barry K.W."/>
            <person name="Haridas S."/>
            <person name="Chen C."/>
            <person name="Bauer D."/>
            <person name="Andreopoulos W."/>
            <person name="Pangilinan J."/>
            <person name="LaButti K."/>
            <person name="Riley R."/>
            <person name="Lipzen A."/>
            <person name="Clum A."/>
            <person name="Drula E."/>
            <person name="Henrissat B."/>
            <person name="Kohler A."/>
            <person name="Grigoriev I.V."/>
            <person name="Martin F.M."/>
            <person name="Hacquard S."/>
        </authorList>
    </citation>
    <scope>NUCLEOTIDE SEQUENCE</scope>
    <source>
        <strain evidence="7">MPI-CAGE-CH-0235</strain>
    </source>
</reference>
<dbReference type="PANTHER" id="PTHR42973">
    <property type="entry name" value="BINDING OXIDOREDUCTASE, PUTATIVE (AFU_ORTHOLOGUE AFUA_1G17690)-RELATED"/>
    <property type="match status" value="1"/>
</dbReference>
<dbReference type="Proteomes" id="UP000813444">
    <property type="component" value="Unassembled WGS sequence"/>
</dbReference>
<keyword evidence="5" id="KW-1133">Transmembrane helix</keyword>
<evidence type="ECO:0000256" key="2">
    <source>
        <dbReference type="ARBA" id="ARBA00022630"/>
    </source>
</evidence>
<dbReference type="SUPFAM" id="SSF56176">
    <property type="entry name" value="FAD-binding/transporter-associated domain-like"/>
    <property type="match status" value="1"/>
</dbReference>
<keyword evidence="2" id="KW-0285">Flavoprotein</keyword>
<evidence type="ECO:0000256" key="3">
    <source>
        <dbReference type="ARBA" id="ARBA00022827"/>
    </source>
</evidence>
<evidence type="ECO:0000313" key="7">
    <source>
        <dbReference type="EMBL" id="KAH7320776.1"/>
    </source>
</evidence>
<gene>
    <name evidence="7" type="ORF">B0I35DRAFT_510601</name>
</gene>
<dbReference type="PROSITE" id="PS51387">
    <property type="entry name" value="FAD_PCMH"/>
    <property type="match status" value="1"/>
</dbReference>
<dbReference type="InterPro" id="IPR016169">
    <property type="entry name" value="FAD-bd_PCMH_sub2"/>
</dbReference>
<evidence type="ECO:0000256" key="4">
    <source>
        <dbReference type="ARBA" id="ARBA00023002"/>
    </source>
</evidence>
<sequence length="533" mass="57977">MAGYSQALASTLLLLIGAYIWYLRWQDAARRREESEEDPDAVLRDLPEPTELAKALKASLPGNVLFPTDAPLFRQVLDSYWARHLRDVIPACFVRPATVAQLQEAVRLIAEEHRRRGGKEGPGEELFTIKAGGASPAIGGSTVKGGVVIDLALFREVTVSEDERSVKVGSGLKWIDVYVRLAERGLTAPGGRTSPVGVGGLSLQGGLSFYTPIYGFVCSSVLAYDVVLADGTAVMASPTSHADLFRALKGGASNFGIVTGFTLPCFGAGDIWFGCLYLPLQDRGLVRAFYDWTQETRRPGGFDAAASGPVTCFGYTRGLYLGVNYLAYTQPPRDGGWPEYWRKSAFYKQWPIYSTARVRPIVQAVSELSEPSPPGSFNVMATTTVKSDLDTLMHAYEAYLDLAREARPISGIVVSLVFQPILPQWAGKGAANVLGLEGTAEPLVIVELSVTWEGAGGGDARGATRRAVERMEAFAAARGTAHRYRFANYCAEWQDPMAGYGEANLEFMRRVSARYDAEGLFQRARRGPFRLGG</sequence>
<keyword evidence="8" id="KW-1185">Reference proteome</keyword>
<accession>A0A8K0SZ00</accession>
<dbReference type="InterPro" id="IPR016166">
    <property type="entry name" value="FAD-bd_PCMH"/>
</dbReference>